<keyword evidence="6 8" id="KW-0446">Lipid-binding</keyword>
<dbReference type="Pfam" id="PF11638">
    <property type="entry name" value="DnaA_N"/>
    <property type="match status" value="1"/>
</dbReference>
<comment type="caution">
    <text evidence="14">The sequence shown here is derived from an EMBL/GenBank/DDBJ whole genome shotgun (WGS) entry which is preliminary data.</text>
</comment>
<dbReference type="InterPro" id="IPR038454">
    <property type="entry name" value="DnaA_N_sf"/>
</dbReference>
<dbReference type="InterPro" id="IPR024633">
    <property type="entry name" value="DnaA_N_dom"/>
</dbReference>
<dbReference type="SMART" id="SM00382">
    <property type="entry name" value="AAA"/>
    <property type="match status" value="1"/>
</dbReference>
<dbReference type="Pfam" id="PF00308">
    <property type="entry name" value="Bac_DnaA"/>
    <property type="match status" value="1"/>
</dbReference>
<dbReference type="NCBIfam" id="TIGR00362">
    <property type="entry name" value="DnaA"/>
    <property type="match status" value="1"/>
</dbReference>
<comment type="caution">
    <text evidence="8">Lacks conserved residue(s) required for the propagation of feature annotation.</text>
</comment>
<dbReference type="InterPro" id="IPR027417">
    <property type="entry name" value="P-loop_NTPase"/>
</dbReference>
<reference evidence="14 15" key="1">
    <citation type="submission" date="2017-09" db="EMBL/GenBank/DDBJ databases">
        <title>Depth-based differentiation of microbial function through sediment-hosted aquifers and enrichment of novel symbionts in the deep terrestrial subsurface.</title>
        <authorList>
            <person name="Probst A.J."/>
            <person name="Ladd B."/>
            <person name="Jarett J.K."/>
            <person name="Geller-Mcgrath D.E."/>
            <person name="Sieber C.M."/>
            <person name="Emerson J.B."/>
            <person name="Anantharaman K."/>
            <person name="Thomas B.C."/>
            <person name="Malmstrom R."/>
            <person name="Stieglmeier M."/>
            <person name="Klingl A."/>
            <person name="Woyke T."/>
            <person name="Ryan C.M."/>
            <person name="Banfield J.F."/>
        </authorList>
    </citation>
    <scope>NUCLEOTIDE SEQUENCE [LARGE SCALE GENOMIC DNA]</scope>
    <source>
        <strain evidence="14">CG10_big_fil_rev_8_21_14_0_10_49_38</strain>
    </source>
</reference>
<dbReference type="PRINTS" id="PR00051">
    <property type="entry name" value="DNAA"/>
</dbReference>
<dbReference type="GO" id="GO:0006275">
    <property type="term" value="P:regulation of DNA replication"/>
    <property type="evidence" value="ECO:0007669"/>
    <property type="project" value="UniProtKB-UniRule"/>
</dbReference>
<dbReference type="SUPFAM" id="SSF48295">
    <property type="entry name" value="TrpR-like"/>
    <property type="match status" value="1"/>
</dbReference>
<evidence type="ECO:0000256" key="3">
    <source>
        <dbReference type="ARBA" id="ARBA00022705"/>
    </source>
</evidence>
<feature type="region of interest" description="Domain III, AAA+ region" evidence="8">
    <location>
        <begin position="120"/>
        <end position="336"/>
    </location>
</feature>
<keyword evidence="5 8" id="KW-0067">ATP-binding</keyword>
<organism evidence="14 15">
    <name type="scientific">Candidatus Vogelbacteria bacterium CG10_big_fil_rev_8_21_14_0_10_49_38</name>
    <dbReference type="NCBI Taxonomy" id="1975043"/>
    <lineage>
        <taxon>Bacteria</taxon>
        <taxon>Candidatus Vogeliibacteriota</taxon>
    </lineage>
</organism>
<evidence type="ECO:0000256" key="1">
    <source>
        <dbReference type="ARBA" id="ARBA00006583"/>
    </source>
</evidence>
<dbReference type="Pfam" id="PF08299">
    <property type="entry name" value="Bac_DnaA_C"/>
    <property type="match status" value="1"/>
</dbReference>
<dbReference type="Gene3D" id="3.40.50.300">
    <property type="entry name" value="P-loop containing nucleotide triphosphate hydrolases"/>
    <property type="match status" value="1"/>
</dbReference>
<dbReference type="GO" id="GO:0006270">
    <property type="term" value="P:DNA replication initiation"/>
    <property type="evidence" value="ECO:0007669"/>
    <property type="project" value="UniProtKB-UniRule"/>
</dbReference>
<dbReference type="InterPro" id="IPR003593">
    <property type="entry name" value="AAA+_ATPase"/>
</dbReference>
<evidence type="ECO:0000256" key="2">
    <source>
        <dbReference type="ARBA" id="ARBA00022490"/>
    </source>
</evidence>
<feature type="domain" description="Chromosomal replication initiator DnaA C-terminal" evidence="13">
    <location>
        <begin position="363"/>
        <end position="432"/>
    </location>
</feature>
<evidence type="ECO:0000256" key="7">
    <source>
        <dbReference type="ARBA" id="ARBA00023125"/>
    </source>
</evidence>
<comment type="similarity">
    <text evidence="1 8 11">Belongs to the DnaA family.</text>
</comment>
<comment type="subcellular location">
    <subcellularLocation>
        <location evidence="8">Cytoplasm</location>
    </subcellularLocation>
</comment>
<dbReference type="InterPro" id="IPR010921">
    <property type="entry name" value="Trp_repressor/repl_initiator"/>
</dbReference>
<dbReference type="InterPro" id="IPR013317">
    <property type="entry name" value="DnaA_dom"/>
</dbReference>
<evidence type="ECO:0000256" key="10">
    <source>
        <dbReference type="RuleBase" id="RU000577"/>
    </source>
</evidence>
<dbReference type="GO" id="GO:0005524">
    <property type="term" value="F:ATP binding"/>
    <property type="evidence" value="ECO:0007669"/>
    <property type="project" value="UniProtKB-UniRule"/>
</dbReference>
<dbReference type="Proteomes" id="UP000230431">
    <property type="component" value="Unassembled WGS sequence"/>
</dbReference>
<gene>
    <name evidence="8 14" type="primary">dnaA</name>
    <name evidence="14" type="ORF">COV08_03705</name>
</gene>
<feature type="binding site" evidence="8">
    <location>
        <position position="167"/>
    </location>
    <ligand>
        <name>ATP</name>
        <dbReference type="ChEBI" id="CHEBI:30616"/>
    </ligand>
</feature>
<dbReference type="CDD" id="cd06571">
    <property type="entry name" value="Bac_DnaA_C"/>
    <property type="match status" value="1"/>
</dbReference>
<evidence type="ECO:0000256" key="9">
    <source>
        <dbReference type="NCBIfam" id="TIGR00362"/>
    </source>
</evidence>
<comment type="domain">
    <text evidence="8">Domain I is involved in oligomerization and binding regulators, domain II is flexibile and of varying length in different bacteria, domain III forms the AAA+ region, while domain IV binds dsDNA.</text>
</comment>
<dbReference type="Gene3D" id="1.10.1750.10">
    <property type="match status" value="1"/>
</dbReference>
<dbReference type="FunFam" id="3.40.50.300:FF:000668">
    <property type="entry name" value="Chromosomal replication initiator protein DnaA"/>
    <property type="match status" value="1"/>
</dbReference>
<dbReference type="InterPro" id="IPR018312">
    <property type="entry name" value="Chromosome_initiator_DnaA_CS"/>
</dbReference>
<keyword evidence="2 8" id="KW-0963">Cytoplasm</keyword>
<evidence type="ECO:0000256" key="4">
    <source>
        <dbReference type="ARBA" id="ARBA00022741"/>
    </source>
</evidence>
<protein>
    <recommendedName>
        <fullName evidence="8 9">Chromosomal replication initiator protein DnaA</fullName>
    </recommendedName>
</protein>
<dbReference type="Gene3D" id="1.10.8.60">
    <property type="match status" value="1"/>
</dbReference>
<evidence type="ECO:0000313" key="14">
    <source>
        <dbReference type="EMBL" id="PIR45741.1"/>
    </source>
</evidence>
<evidence type="ECO:0000256" key="8">
    <source>
        <dbReference type="HAMAP-Rule" id="MF_00377"/>
    </source>
</evidence>
<dbReference type="HAMAP" id="MF_00377">
    <property type="entry name" value="DnaA_bact"/>
    <property type="match status" value="1"/>
</dbReference>
<sequence length="457" mass="52855">MEGVLDNKKLWENALNEIELSISKANFGTWFKNTHIIKSDEGVIQLAVPNAFVRDWLSTKYHKFILKALRDVEEGVRSIEYIISRLDDKDSPKTKNNQLKDGLIVNDLGLKDLYINKESNLNPKYDFTNFIVGSFNDVAYAAGQAIIKNPGTVHNPLFVYGGTGLGKTHLLQAIGNQIKKNDSNKTVYYVTSENFIIELINNIQNKKGNSFKEKYRKYDLLIIDDVQFFSNKEHSQEELFHLFNHYYENNKQIVFSSDKPPKFIPNLEERLRSRFEGGTIIDIARPDYESRLAILKTKVKTLNFNVQNEVLEYLASVIQESIRELEGSLNSIICQAQAKNKEVNLQEVKAIIKNNIKPKKTLSIKEITGIVANYYNIEEKILYEKTRRKEVVKPRQIIMYLLREDFNTSYPYIGQKLGGRDHTTVIHAYEKIKQELKSDSLINQELEQIRSLLYNNS</sequence>
<evidence type="ECO:0000313" key="15">
    <source>
        <dbReference type="Proteomes" id="UP000230431"/>
    </source>
</evidence>
<dbReference type="GO" id="GO:0003688">
    <property type="term" value="F:DNA replication origin binding"/>
    <property type="evidence" value="ECO:0007669"/>
    <property type="project" value="UniProtKB-UniRule"/>
</dbReference>
<feature type="binding site" evidence="8">
    <location>
        <position position="164"/>
    </location>
    <ligand>
        <name>ATP</name>
        <dbReference type="ChEBI" id="CHEBI:30616"/>
    </ligand>
</feature>
<feature type="binding site" evidence="8">
    <location>
        <position position="168"/>
    </location>
    <ligand>
        <name>ATP</name>
        <dbReference type="ChEBI" id="CHEBI:30616"/>
    </ligand>
</feature>
<keyword evidence="3 8" id="KW-0235">DNA replication</keyword>
<dbReference type="PROSITE" id="PS01008">
    <property type="entry name" value="DNAA"/>
    <property type="match status" value="1"/>
</dbReference>
<dbReference type="EMBL" id="PCYK01000030">
    <property type="protein sequence ID" value="PIR45741.1"/>
    <property type="molecule type" value="Genomic_DNA"/>
</dbReference>
<comment type="function">
    <text evidence="8 10">Plays an essential role in the initiation and regulation of chromosomal replication. ATP-DnaA binds to the origin of replication (oriC) to initiate formation of the DNA replication initiation complex once per cell cycle. Binds the DnaA box (a 9 base pair repeat at the origin) and separates the double-stranded (ds)DNA. Forms a right-handed helical filament on oriC DNA; dsDNA binds to the exterior of the filament while single-stranded (ss)DNA is stabiized in the filament's interior. The ATP-DnaA-oriC complex binds and stabilizes one strand of the AT-rich DNA unwinding element (DUE), permitting loading of DNA polymerase. After initiation quickly degrades to an ADP-DnaA complex that is not apt for DNA replication. Binds acidic phospholipids.</text>
</comment>
<feature type="region of interest" description="Domain I, interacts with DnaA modulators" evidence="8">
    <location>
        <begin position="1"/>
        <end position="91"/>
    </location>
</feature>
<dbReference type="PANTHER" id="PTHR30050">
    <property type="entry name" value="CHROMOSOMAL REPLICATION INITIATOR PROTEIN DNAA"/>
    <property type="match status" value="1"/>
</dbReference>
<dbReference type="InterPro" id="IPR020591">
    <property type="entry name" value="Chromosome_initiator_DnaA-like"/>
</dbReference>
<dbReference type="InterPro" id="IPR001957">
    <property type="entry name" value="Chromosome_initiator_DnaA"/>
</dbReference>
<feature type="region of interest" description="Domain IV, binds dsDNA" evidence="8">
    <location>
        <begin position="337"/>
        <end position="457"/>
    </location>
</feature>
<dbReference type="GO" id="GO:0005737">
    <property type="term" value="C:cytoplasm"/>
    <property type="evidence" value="ECO:0007669"/>
    <property type="project" value="UniProtKB-SubCell"/>
</dbReference>
<keyword evidence="4 8" id="KW-0547">Nucleotide-binding</keyword>
<dbReference type="PANTHER" id="PTHR30050:SF2">
    <property type="entry name" value="CHROMOSOMAL REPLICATION INITIATOR PROTEIN DNAA"/>
    <property type="match status" value="1"/>
</dbReference>
<dbReference type="GO" id="GO:0008289">
    <property type="term" value="F:lipid binding"/>
    <property type="evidence" value="ECO:0007669"/>
    <property type="project" value="UniProtKB-KW"/>
</dbReference>
<dbReference type="GO" id="GO:0005886">
    <property type="term" value="C:plasma membrane"/>
    <property type="evidence" value="ECO:0007669"/>
    <property type="project" value="TreeGrafter"/>
</dbReference>
<proteinExistence type="inferred from homology"/>
<dbReference type="SMART" id="SM00760">
    <property type="entry name" value="Bac_DnaA_C"/>
    <property type="match status" value="1"/>
</dbReference>
<evidence type="ECO:0000256" key="6">
    <source>
        <dbReference type="ARBA" id="ARBA00023121"/>
    </source>
</evidence>
<dbReference type="Gene3D" id="3.30.300.180">
    <property type="match status" value="1"/>
</dbReference>
<evidence type="ECO:0000259" key="12">
    <source>
        <dbReference type="SMART" id="SM00382"/>
    </source>
</evidence>
<feature type="domain" description="AAA+ ATPase" evidence="12">
    <location>
        <begin position="153"/>
        <end position="287"/>
    </location>
</feature>
<name>A0A2H0RGQ5_9BACT</name>
<dbReference type="AlphaFoldDB" id="A0A2H0RGQ5"/>
<dbReference type="SUPFAM" id="SSF52540">
    <property type="entry name" value="P-loop containing nucleoside triphosphate hydrolases"/>
    <property type="match status" value="1"/>
</dbReference>
<dbReference type="CDD" id="cd00009">
    <property type="entry name" value="AAA"/>
    <property type="match status" value="1"/>
</dbReference>
<dbReference type="InterPro" id="IPR013159">
    <property type="entry name" value="DnaA_C"/>
</dbReference>
<keyword evidence="7 8" id="KW-0238">DNA-binding</keyword>
<evidence type="ECO:0000259" key="13">
    <source>
        <dbReference type="SMART" id="SM00760"/>
    </source>
</evidence>
<feature type="binding site" evidence="8">
    <location>
        <position position="166"/>
    </location>
    <ligand>
        <name>ATP</name>
        <dbReference type="ChEBI" id="CHEBI:30616"/>
    </ligand>
</feature>
<evidence type="ECO:0000256" key="11">
    <source>
        <dbReference type="RuleBase" id="RU004227"/>
    </source>
</evidence>
<accession>A0A2H0RGQ5</accession>
<comment type="subunit">
    <text evidence="8">Oligomerizes as a right-handed, spiral filament on DNA at oriC.</text>
</comment>
<evidence type="ECO:0000256" key="5">
    <source>
        <dbReference type="ARBA" id="ARBA00022840"/>
    </source>
</evidence>